<dbReference type="Pfam" id="PF00646">
    <property type="entry name" value="F-box"/>
    <property type="match status" value="1"/>
</dbReference>
<dbReference type="SUPFAM" id="SSF52047">
    <property type="entry name" value="RNI-like"/>
    <property type="match status" value="1"/>
</dbReference>
<dbReference type="AlphaFoldDB" id="A0AAF0WKC0"/>
<gene>
    <name evidence="2" type="ORF">DCAR_0209199</name>
</gene>
<keyword evidence="3" id="KW-1185">Reference proteome</keyword>
<evidence type="ECO:0000313" key="2">
    <source>
        <dbReference type="EMBL" id="WOG89958.1"/>
    </source>
</evidence>
<dbReference type="EMBL" id="CP093344">
    <property type="protein sequence ID" value="WOG89958.1"/>
    <property type="molecule type" value="Genomic_DNA"/>
</dbReference>
<evidence type="ECO:0000313" key="3">
    <source>
        <dbReference type="Proteomes" id="UP000077755"/>
    </source>
</evidence>
<dbReference type="SUPFAM" id="SSF81383">
    <property type="entry name" value="F-box domain"/>
    <property type="match status" value="1"/>
</dbReference>
<dbReference type="Gene3D" id="3.80.10.10">
    <property type="entry name" value="Ribonuclease Inhibitor"/>
    <property type="match status" value="1"/>
</dbReference>
<organism evidence="2 3">
    <name type="scientific">Daucus carota subsp. sativus</name>
    <name type="common">Carrot</name>
    <dbReference type="NCBI Taxonomy" id="79200"/>
    <lineage>
        <taxon>Eukaryota</taxon>
        <taxon>Viridiplantae</taxon>
        <taxon>Streptophyta</taxon>
        <taxon>Embryophyta</taxon>
        <taxon>Tracheophyta</taxon>
        <taxon>Spermatophyta</taxon>
        <taxon>Magnoliopsida</taxon>
        <taxon>eudicotyledons</taxon>
        <taxon>Gunneridae</taxon>
        <taxon>Pentapetalae</taxon>
        <taxon>asterids</taxon>
        <taxon>campanulids</taxon>
        <taxon>Apiales</taxon>
        <taxon>Apiaceae</taxon>
        <taxon>Apioideae</taxon>
        <taxon>Scandiceae</taxon>
        <taxon>Daucinae</taxon>
        <taxon>Daucus</taxon>
        <taxon>Daucus sect. Daucus</taxon>
    </lineage>
</organism>
<dbReference type="InterPro" id="IPR001810">
    <property type="entry name" value="F-box_dom"/>
</dbReference>
<reference evidence="2" key="2">
    <citation type="submission" date="2022-03" db="EMBL/GenBank/DDBJ databases">
        <title>Draft title - Genomic analysis of global carrot germplasm unveils the trajectory of domestication and the origin of high carotenoid orange carrot.</title>
        <authorList>
            <person name="Iorizzo M."/>
            <person name="Ellison S."/>
            <person name="Senalik D."/>
            <person name="Macko-Podgorni A."/>
            <person name="Grzebelus D."/>
            <person name="Bostan H."/>
            <person name="Rolling W."/>
            <person name="Curaba J."/>
            <person name="Simon P."/>
        </authorList>
    </citation>
    <scope>NUCLEOTIDE SEQUENCE</scope>
    <source>
        <tissue evidence="2">Leaf</tissue>
    </source>
</reference>
<dbReference type="InterPro" id="IPR036047">
    <property type="entry name" value="F-box-like_dom_sf"/>
</dbReference>
<evidence type="ECO:0000259" key="1">
    <source>
        <dbReference type="Pfam" id="PF00646"/>
    </source>
</evidence>
<protein>
    <recommendedName>
        <fullName evidence="1">F-box domain-containing protein</fullName>
    </recommendedName>
</protein>
<proteinExistence type="predicted"/>
<accession>A0AAF0WKC0</accession>
<reference evidence="2" key="1">
    <citation type="journal article" date="2016" name="Nat. Genet.">
        <title>A high-quality carrot genome assembly provides new insights into carotenoid accumulation and asterid genome evolution.</title>
        <authorList>
            <person name="Iorizzo M."/>
            <person name="Ellison S."/>
            <person name="Senalik D."/>
            <person name="Zeng P."/>
            <person name="Satapoomin P."/>
            <person name="Huang J."/>
            <person name="Bowman M."/>
            <person name="Iovene M."/>
            <person name="Sanseverino W."/>
            <person name="Cavagnaro P."/>
            <person name="Yildiz M."/>
            <person name="Macko-Podgorni A."/>
            <person name="Moranska E."/>
            <person name="Grzebelus E."/>
            <person name="Grzebelus D."/>
            <person name="Ashrafi H."/>
            <person name="Zheng Z."/>
            <person name="Cheng S."/>
            <person name="Spooner D."/>
            <person name="Van Deynze A."/>
            <person name="Simon P."/>
        </authorList>
    </citation>
    <scope>NUCLEOTIDE SEQUENCE</scope>
    <source>
        <tissue evidence="2">Leaf</tissue>
    </source>
</reference>
<dbReference type="Proteomes" id="UP000077755">
    <property type="component" value="Chromosome 2"/>
</dbReference>
<dbReference type="InterPro" id="IPR032675">
    <property type="entry name" value="LRR_dom_sf"/>
</dbReference>
<feature type="domain" description="F-box" evidence="1">
    <location>
        <begin position="20"/>
        <end position="58"/>
    </location>
</feature>
<dbReference type="PANTHER" id="PTHR38926">
    <property type="entry name" value="F-BOX DOMAIN CONTAINING PROTEIN, EXPRESSED"/>
    <property type="match status" value="1"/>
</dbReference>
<sequence length="318" mass="37233">MTCKMRKSSEKHKSVSVFQWVDLPKDPLTEVFKLCNPTDALMTLPLVCKYWGRIFLEPIICKQKDNCLNFMPLREKPFYEFFYQSEDKNTRAMRLMKLLVGVMHAFACDNQSDAVGNDVGVTPIIKIIFPHDLPLHERHFVYVAERCPQLKSIILPCARDVTGKGITRAMRFWTGMEEMTLALFCRRLQYDLQLFGTIKEIRKSCKNLHCLQLNGFDLNSKSADILVRSLKSLKLLCLSGAYIHKQGLQIFFSRYNELDKVKFLGCIFFTSEGRELVSEINIMRIQERRKTRWRTDKYPDDIGKLHTAEELVDLLWKW</sequence>
<name>A0AAF0WKC0_DAUCS</name>
<dbReference type="PANTHER" id="PTHR38926:SF5">
    <property type="entry name" value="F-BOX AND LEUCINE-RICH REPEAT PROTEIN 6"/>
    <property type="match status" value="1"/>
</dbReference>